<dbReference type="AlphaFoldDB" id="A0A8H3VEY6"/>
<name>A0A8H3VEY6_VENIN</name>
<keyword evidence="2" id="KW-1133">Transmembrane helix</keyword>
<feature type="region of interest" description="Disordered" evidence="1">
    <location>
        <begin position="1"/>
        <end position="29"/>
    </location>
</feature>
<feature type="region of interest" description="Disordered" evidence="1">
    <location>
        <begin position="81"/>
        <end position="107"/>
    </location>
</feature>
<dbReference type="Proteomes" id="UP000447873">
    <property type="component" value="Unassembled WGS sequence"/>
</dbReference>
<keyword evidence="2" id="KW-0812">Transmembrane</keyword>
<dbReference type="EMBL" id="WNWS01000030">
    <property type="protein sequence ID" value="KAE9986443.1"/>
    <property type="molecule type" value="Genomic_DNA"/>
</dbReference>
<feature type="transmembrane region" description="Helical" evidence="2">
    <location>
        <begin position="50"/>
        <end position="70"/>
    </location>
</feature>
<reference evidence="3 4" key="1">
    <citation type="submission" date="2018-12" db="EMBL/GenBank/DDBJ databases">
        <title>Venturia inaequalis Genome Resource.</title>
        <authorList>
            <person name="Lichtner F.J."/>
        </authorList>
    </citation>
    <scope>NUCLEOTIDE SEQUENCE [LARGE SCALE GENOMIC DNA]</scope>
    <source>
        <strain evidence="3 4">120213</strain>
    </source>
</reference>
<proteinExistence type="predicted"/>
<sequence>MREADEDSSLGEDEDEEAETEQDGDMGVAWVPTKLGYEVESNGRGVSKRLLLALAALLAAALLAILLLYWTRPLVSSRQSAVASQQSPVSSRQSAVASQQPHLHPPIHLSAAQCTPHIID</sequence>
<organism evidence="3 4">
    <name type="scientific">Venturia inaequalis</name>
    <name type="common">Apple scab fungus</name>
    <dbReference type="NCBI Taxonomy" id="5025"/>
    <lineage>
        <taxon>Eukaryota</taxon>
        <taxon>Fungi</taxon>
        <taxon>Dikarya</taxon>
        <taxon>Ascomycota</taxon>
        <taxon>Pezizomycotina</taxon>
        <taxon>Dothideomycetes</taxon>
        <taxon>Pleosporomycetidae</taxon>
        <taxon>Venturiales</taxon>
        <taxon>Venturiaceae</taxon>
        <taxon>Venturia</taxon>
    </lineage>
</organism>
<evidence type="ECO:0000256" key="1">
    <source>
        <dbReference type="SAM" id="MobiDB-lite"/>
    </source>
</evidence>
<accession>A0A8H3VEY6</accession>
<protein>
    <submittedName>
        <fullName evidence="3">Uncharacterized protein</fullName>
    </submittedName>
</protein>
<feature type="compositionally biased region" description="Acidic residues" evidence="1">
    <location>
        <begin position="1"/>
        <end position="24"/>
    </location>
</feature>
<evidence type="ECO:0000313" key="3">
    <source>
        <dbReference type="EMBL" id="KAE9986443.1"/>
    </source>
</evidence>
<evidence type="ECO:0000313" key="4">
    <source>
        <dbReference type="Proteomes" id="UP000447873"/>
    </source>
</evidence>
<comment type="caution">
    <text evidence="3">The sequence shown here is derived from an EMBL/GenBank/DDBJ whole genome shotgun (WGS) entry which is preliminary data.</text>
</comment>
<feature type="compositionally biased region" description="Low complexity" evidence="1">
    <location>
        <begin position="81"/>
        <end position="101"/>
    </location>
</feature>
<keyword evidence="2" id="KW-0472">Membrane</keyword>
<gene>
    <name evidence="3" type="ORF">EG328_005669</name>
</gene>
<evidence type="ECO:0000256" key="2">
    <source>
        <dbReference type="SAM" id="Phobius"/>
    </source>
</evidence>